<evidence type="ECO:0000313" key="2">
    <source>
        <dbReference type="Proteomes" id="UP000605846"/>
    </source>
</evidence>
<dbReference type="OrthoDB" id="2280553at2759"/>
<proteinExistence type="predicted"/>
<keyword evidence="2" id="KW-1185">Reference proteome</keyword>
<sequence length="176" mass="20249">MSSEEENPVKTVKNQAIQETASVIQDALFSKHGTPESQKLDKLVIAYQEALPAAGPDQLKVIQQDIVKTKETLRTFHDVYHQEYQENSSTEKWLALAIYHDHDAWFENRLAKRNLTWSKACKIFIQWFESPDQMIAMASKAYSMVMDRQESVLDYSTHFQKAYYEGGIVDNEGLAL</sequence>
<comment type="caution">
    <text evidence="1">The sequence shown here is derived from an EMBL/GenBank/DDBJ whole genome shotgun (WGS) entry which is preliminary data.</text>
</comment>
<evidence type="ECO:0000313" key="1">
    <source>
        <dbReference type="EMBL" id="KAF7720432.1"/>
    </source>
</evidence>
<dbReference type="AlphaFoldDB" id="A0A8H7BE77"/>
<organism evidence="1 2">
    <name type="scientific">Apophysomyces ossiformis</name>
    <dbReference type="NCBI Taxonomy" id="679940"/>
    <lineage>
        <taxon>Eukaryota</taxon>
        <taxon>Fungi</taxon>
        <taxon>Fungi incertae sedis</taxon>
        <taxon>Mucoromycota</taxon>
        <taxon>Mucoromycotina</taxon>
        <taxon>Mucoromycetes</taxon>
        <taxon>Mucorales</taxon>
        <taxon>Mucorineae</taxon>
        <taxon>Mucoraceae</taxon>
        <taxon>Apophysomyces</taxon>
    </lineage>
</organism>
<dbReference type="Proteomes" id="UP000605846">
    <property type="component" value="Unassembled WGS sequence"/>
</dbReference>
<name>A0A8H7BE77_9FUNG</name>
<dbReference type="EMBL" id="JABAYA010000808">
    <property type="protein sequence ID" value="KAF7720432.1"/>
    <property type="molecule type" value="Genomic_DNA"/>
</dbReference>
<evidence type="ECO:0008006" key="3">
    <source>
        <dbReference type="Google" id="ProtNLM"/>
    </source>
</evidence>
<accession>A0A8H7BE77</accession>
<reference evidence="1" key="1">
    <citation type="submission" date="2020-01" db="EMBL/GenBank/DDBJ databases">
        <title>Genome Sequencing of Three Apophysomyces-Like Fungal Strains Confirms a Novel Fungal Genus in the Mucoromycota with divergent Burkholderia-like Endosymbiotic Bacteria.</title>
        <authorList>
            <person name="Stajich J.E."/>
            <person name="Macias A.M."/>
            <person name="Carter-House D."/>
            <person name="Lovett B."/>
            <person name="Kasson L.R."/>
            <person name="Berry K."/>
            <person name="Grigoriev I."/>
            <person name="Chang Y."/>
            <person name="Spatafora J."/>
            <person name="Kasson M.T."/>
        </authorList>
    </citation>
    <scope>NUCLEOTIDE SEQUENCE</scope>
    <source>
        <strain evidence="1">NRRL A-21654</strain>
    </source>
</reference>
<gene>
    <name evidence="1" type="ORF">EC973_008942</name>
</gene>
<protein>
    <recommendedName>
        <fullName evidence="3">Retrotransposon gag domain-containing protein</fullName>
    </recommendedName>
</protein>